<reference evidence="1 2" key="1">
    <citation type="submission" date="2020-02" db="EMBL/GenBank/DDBJ databases">
        <authorList>
            <person name="Ma Q."/>
            <person name="Huang Y."/>
            <person name="Song X."/>
            <person name="Pei D."/>
        </authorList>
    </citation>
    <scope>NUCLEOTIDE SEQUENCE [LARGE SCALE GENOMIC DNA]</scope>
    <source>
        <strain evidence="1">Sxm20200214</strain>
        <tissue evidence="1">Leaf</tissue>
    </source>
</reference>
<proteinExistence type="predicted"/>
<keyword evidence="2" id="KW-1185">Reference proteome</keyword>
<accession>A0A8X7WI47</accession>
<sequence length="172" mass="19753">MENLNLASLPPSMLHNILSKVATTSIRDFCCARVAFPGFNKIGREDYFYKSANLIFMNDWLDEVNAVRIFRLNCYHLGNPEAITLSDGLMNLAFSNDDRGLVHNYPTFTRQHVDQMSQIINSWALTGHWDYDKPGIFLSVMERTDPNESYDCWCSIIIEPVFVVSIYGSRSR</sequence>
<dbReference type="PANTHER" id="PTHR33784">
    <property type="entry name" value="OS05G0482100 PROTEIN"/>
    <property type="match status" value="1"/>
</dbReference>
<protein>
    <recommendedName>
        <fullName evidence="3">F-box domain-containing protein</fullName>
    </recommendedName>
</protein>
<name>A0A8X7WI47_BRACI</name>
<evidence type="ECO:0008006" key="3">
    <source>
        <dbReference type="Google" id="ProtNLM"/>
    </source>
</evidence>
<organism evidence="1 2">
    <name type="scientific">Brassica carinata</name>
    <name type="common">Ethiopian mustard</name>
    <name type="synonym">Abyssinian cabbage</name>
    <dbReference type="NCBI Taxonomy" id="52824"/>
    <lineage>
        <taxon>Eukaryota</taxon>
        <taxon>Viridiplantae</taxon>
        <taxon>Streptophyta</taxon>
        <taxon>Embryophyta</taxon>
        <taxon>Tracheophyta</taxon>
        <taxon>Spermatophyta</taxon>
        <taxon>Magnoliopsida</taxon>
        <taxon>eudicotyledons</taxon>
        <taxon>Gunneridae</taxon>
        <taxon>Pentapetalae</taxon>
        <taxon>rosids</taxon>
        <taxon>malvids</taxon>
        <taxon>Brassicales</taxon>
        <taxon>Brassicaceae</taxon>
        <taxon>Brassiceae</taxon>
        <taxon>Brassica</taxon>
    </lineage>
</organism>
<dbReference type="Proteomes" id="UP000886595">
    <property type="component" value="Unassembled WGS sequence"/>
</dbReference>
<dbReference type="AlphaFoldDB" id="A0A8X7WI47"/>
<gene>
    <name evidence="1" type="ORF">Bca52824_001334</name>
</gene>
<evidence type="ECO:0000313" key="1">
    <source>
        <dbReference type="EMBL" id="KAG2330154.1"/>
    </source>
</evidence>
<dbReference type="PANTHER" id="PTHR33784:SF26">
    <property type="entry name" value="F-BOX DOMAIN-CONTAINING PROTEIN"/>
    <property type="match status" value="1"/>
</dbReference>
<dbReference type="OrthoDB" id="1865546at2759"/>
<evidence type="ECO:0000313" key="2">
    <source>
        <dbReference type="Proteomes" id="UP000886595"/>
    </source>
</evidence>
<dbReference type="InterPro" id="IPR040338">
    <property type="entry name" value="At1g67623-like"/>
</dbReference>
<comment type="caution">
    <text evidence="1">The sequence shown here is derived from an EMBL/GenBank/DDBJ whole genome shotgun (WGS) entry which is preliminary data.</text>
</comment>
<dbReference type="EMBL" id="JAAMPC010000001">
    <property type="protein sequence ID" value="KAG2330154.1"/>
    <property type="molecule type" value="Genomic_DNA"/>
</dbReference>